<evidence type="ECO:0000313" key="2">
    <source>
        <dbReference type="Proteomes" id="UP000046373"/>
    </source>
</evidence>
<organism evidence="1 2">
    <name type="scientific">Mesorhizobium plurifarium</name>
    <dbReference type="NCBI Taxonomy" id="69974"/>
    <lineage>
        <taxon>Bacteria</taxon>
        <taxon>Pseudomonadati</taxon>
        <taxon>Pseudomonadota</taxon>
        <taxon>Alphaproteobacteria</taxon>
        <taxon>Hyphomicrobiales</taxon>
        <taxon>Phyllobacteriaceae</taxon>
        <taxon>Mesorhizobium</taxon>
    </lineage>
</organism>
<protein>
    <submittedName>
        <fullName evidence="1">Uncharacterized protein</fullName>
    </submittedName>
</protein>
<accession>A0A090FQ40</accession>
<reference evidence="1 2" key="1">
    <citation type="submission" date="2014-08" db="EMBL/GenBank/DDBJ databases">
        <authorList>
            <person name="Moulin Lionel"/>
        </authorList>
    </citation>
    <scope>NUCLEOTIDE SEQUENCE [LARGE SCALE GENOMIC DNA]</scope>
</reference>
<dbReference type="EMBL" id="CCNB01000043">
    <property type="protein sequence ID" value="CDX43765.1"/>
    <property type="molecule type" value="Genomic_DNA"/>
</dbReference>
<proteinExistence type="predicted"/>
<sequence>MSVRQSFSGMRLGLPDYAGMSALYKLDRLTLATLYPRDLGERLATPVHPGRFCGPFATLAG</sequence>
<dbReference type="Proteomes" id="UP000046373">
    <property type="component" value="Unassembled WGS sequence"/>
</dbReference>
<dbReference type="AlphaFoldDB" id="A0A090FQ40"/>
<evidence type="ECO:0000313" key="1">
    <source>
        <dbReference type="EMBL" id="CDX43765.1"/>
    </source>
</evidence>
<gene>
    <name evidence="1" type="ORF">MPLDJ20_60360</name>
</gene>
<name>A0A090FQ40_MESPL</name>